<dbReference type="Gene3D" id="3.90.1580.10">
    <property type="entry name" value="paralog of FGE (formylglycine-generating enzyme)"/>
    <property type="match status" value="1"/>
</dbReference>
<feature type="signal peptide" evidence="1">
    <location>
        <begin position="1"/>
        <end position="23"/>
    </location>
</feature>
<reference evidence="2 3" key="1">
    <citation type="submission" date="2019-10" db="EMBL/GenBank/DDBJ databases">
        <title>Genome sequence of Phaeocystidibacter marisrubri JCM30614 (type strain).</title>
        <authorList>
            <person name="Bowman J.P."/>
        </authorList>
    </citation>
    <scope>NUCLEOTIDE SEQUENCE [LARGE SCALE GENOMIC DNA]</scope>
    <source>
        <strain evidence="2 3">JCM 30614</strain>
    </source>
</reference>
<keyword evidence="1" id="KW-0732">Signal</keyword>
<name>A0A6L3ZC56_9FLAO</name>
<evidence type="ECO:0000256" key="1">
    <source>
        <dbReference type="SAM" id="SignalP"/>
    </source>
</evidence>
<dbReference type="RefSeq" id="WP_151694251.1">
    <property type="nucleotide sequence ID" value="NZ_BMGX01000001.1"/>
</dbReference>
<protein>
    <submittedName>
        <fullName evidence="2">Uncharacterized protein</fullName>
    </submittedName>
</protein>
<dbReference type="InterPro" id="IPR016187">
    <property type="entry name" value="CTDL_fold"/>
</dbReference>
<evidence type="ECO:0000313" key="3">
    <source>
        <dbReference type="Proteomes" id="UP000484164"/>
    </source>
</evidence>
<dbReference type="AlphaFoldDB" id="A0A6L3ZC56"/>
<keyword evidence="3" id="KW-1185">Reference proteome</keyword>
<gene>
    <name evidence="2" type="ORF">F8C82_14060</name>
</gene>
<comment type="caution">
    <text evidence="2">The sequence shown here is derived from an EMBL/GenBank/DDBJ whole genome shotgun (WGS) entry which is preliminary data.</text>
</comment>
<dbReference type="Proteomes" id="UP000484164">
    <property type="component" value="Unassembled WGS sequence"/>
</dbReference>
<proteinExistence type="predicted"/>
<sequence>MKKITTFFAMLPLLLFGSNIQVTNVQVTPNTSTNEAVITFDLSWDNGWRIAGGTEFMDGAWVFIKYRTMAMPEWKHGFVSSSNIVSGILGYEADPRQLGVKFMPSVDTVGTINGSVGITISNLLSTPYGLEVQVHAVEMVKIPSSPYYVGDYGDYSWHQYGSNNDEPYHVTQSDTIYRTQGGIDHLNNSSVPYVVASTEEFWVMKYEVSQDQFVSFLNSLSRTQQDNAVPLDLSTSSNNVFALSETATPSFRNGIRIDAGFDTVSGPLTFYCDLNNNSVANENTDGLNIACNYLSPDQLYDYLHWAGLQAMTEFDYEKCSRGPLFPNADEFAWGTSDIAPIDFTSSSMLQNSGAPNETVQVKMNYRAHLHTNTSSPFTGPIRCGVLAESNTTTRIGASASYYGLQDLTGNVGEYVLIQYGYAEILGVTFNPDTLNGEHGFNFNARDYSLVKGGSNIYALSSTATVSICVSATTNDIPVYMNGGRGRL</sequence>
<organism evidence="2 3">
    <name type="scientific">Phaeocystidibacter marisrubri</name>
    <dbReference type="NCBI Taxonomy" id="1577780"/>
    <lineage>
        <taxon>Bacteria</taxon>
        <taxon>Pseudomonadati</taxon>
        <taxon>Bacteroidota</taxon>
        <taxon>Flavobacteriia</taxon>
        <taxon>Flavobacteriales</taxon>
        <taxon>Phaeocystidibacteraceae</taxon>
        <taxon>Phaeocystidibacter</taxon>
    </lineage>
</organism>
<feature type="chain" id="PRO_5026983370" evidence="1">
    <location>
        <begin position="24"/>
        <end position="487"/>
    </location>
</feature>
<dbReference type="EMBL" id="WBVQ01000003">
    <property type="protein sequence ID" value="KAB2815216.1"/>
    <property type="molecule type" value="Genomic_DNA"/>
</dbReference>
<dbReference type="InterPro" id="IPR042095">
    <property type="entry name" value="SUMF_sf"/>
</dbReference>
<dbReference type="SUPFAM" id="SSF56436">
    <property type="entry name" value="C-type lectin-like"/>
    <property type="match status" value="1"/>
</dbReference>
<dbReference type="OrthoDB" id="662753at2"/>
<evidence type="ECO:0000313" key="2">
    <source>
        <dbReference type="EMBL" id="KAB2815216.1"/>
    </source>
</evidence>
<accession>A0A6L3ZC56</accession>